<name>F8NZ10_SERL9</name>
<gene>
    <name evidence="2" type="ORF">SERLADRAFT_392328</name>
</gene>
<dbReference type="KEGG" id="sla:SERLADRAFT_392328"/>
<organism>
    <name type="scientific">Serpula lacrymans var. lacrymans (strain S7.9)</name>
    <name type="common">Dry rot fungus</name>
    <dbReference type="NCBI Taxonomy" id="578457"/>
    <lineage>
        <taxon>Eukaryota</taxon>
        <taxon>Fungi</taxon>
        <taxon>Dikarya</taxon>
        <taxon>Basidiomycota</taxon>
        <taxon>Agaricomycotina</taxon>
        <taxon>Agaricomycetes</taxon>
        <taxon>Agaricomycetidae</taxon>
        <taxon>Boletales</taxon>
        <taxon>Coniophorineae</taxon>
        <taxon>Serpulaceae</taxon>
        <taxon>Serpula</taxon>
    </lineage>
</organism>
<protein>
    <submittedName>
        <fullName evidence="2">Uncharacterized protein</fullName>
    </submittedName>
</protein>
<dbReference type="AlphaFoldDB" id="F8NZ10"/>
<dbReference type="GeneID" id="18811543"/>
<dbReference type="RefSeq" id="XP_007319592.1">
    <property type="nucleotide sequence ID" value="XM_007319530.1"/>
</dbReference>
<dbReference type="Proteomes" id="UP000008064">
    <property type="component" value="Unassembled WGS sequence"/>
</dbReference>
<feature type="region of interest" description="Disordered" evidence="1">
    <location>
        <begin position="1"/>
        <end position="24"/>
    </location>
</feature>
<proteinExistence type="predicted"/>
<accession>F8NZ10</accession>
<evidence type="ECO:0000256" key="1">
    <source>
        <dbReference type="SAM" id="MobiDB-lite"/>
    </source>
</evidence>
<dbReference type="HOGENOM" id="CLU_2943235_0_0_1"/>
<reference evidence="2" key="1">
    <citation type="submission" date="2011-04" db="EMBL/GenBank/DDBJ databases">
        <title>Evolution of plant cell wall degrading machinery underlies the functional diversity of forest fungi.</title>
        <authorList>
            <consortium name="US DOE Joint Genome Institute (JGI-PGF)"/>
            <person name="Eastwood D.C."/>
            <person name="Floudas D."/>
            <person name="Binder M."/>
            <person name="Majcherczyk A."/>
            <person name="Schneider P."/>
            <person name="Aerts A."/>
            <person name="Asiegbu F.O."/>
            <person name="Baker S.E."/>
            <person name="Barry K."/>
            <person name="Bendiksby M."/>
            <person name="Blumentritt M."/>
            <person name="Coutinho P.M."/>
            <person name="Cullen D."/>
            <person name="Cullen D."/>
            <person name="Gathman A."/>
            <person name="Goodell B."/>
            <person name="Henrissat B."/>
            <person name="Ihrmark K."/>
            <person name="Kauserud H."/>
            <person name="Kohler A."/>
            <person name="LaButti K."/>
            <person name="Lapidus A."/>
            <person name="Lavin J.L."/>
            <person name="Lee Y.-H."/>
            <person name="Lindquist E."/>
            <person name="Lilly W."/>
            <person name="Lucas S."/>
            <person name="Morin E."/>
            <person name="Murat C."/>
            <person name="Oguiza J.A."/>
            <person name="Park J."/>
            <person name="Pisabarro A.G."/>
            <person name="Riley R."/>
            <person name="Rosling A."/>
            <person name="Salamov A."/>
            <person name="Schmidt O."/>
            <person name="Schmutz J."/>
            <person name="Skrede I."/>
            <person name="Stenlid J."/>
            <person name="Wiebenga A."/>
            <person name="Xie X."/>
            <person name="Kues U."/>
            <person name="Hibbett D.S."/>
            <person name="Hoffmeister D."/>
            <person name="Hogberg N."/>
            <person name="Martin F."/>
            <person name="Grigoriev I.V."/>
            <person name="Watkinson S.C."/>
        </authorList>
    </citation>
    <scope>NUCLEOTIDE SEQUENCE</scope>
    <source>
        <strain evidence="2">S7.9</strain>
    </source>
</reference>
<sequence length="60" mass="6341">MRTVWGSSGSPAGWMTSSDPPTASARSEVRCCCASAMLLRGFNGVITVFLQGSREDCKIA</sequence>
<evidence type="ECO:0000313" key="2">
    <source>
        <dbReference type="EMBL" id="EGO23830.1"/>
    </source>
</evidence>
<dbReference type="EMBL" id="GL945435">
    <property type="protein sequence ID" value="EGO23830.1"/>
    <property type="molecule type" value="Genomic_DNA"/>
</dbReference>